<keyword evidence="9" id="KW-0472">Membrane</keyword>
<reference evidence="11" key="1">
    <citation type="submission" date="2011-05" db="EMBL/GenBank/DDBJ databases">
        <authorList>
            <person name="Richards S.R."/>
            <person name="Qu J."/>
            <person name="Jiang H."/>
            <person name="Jhangiani S.N."/>
            <person name="Agravi P."/>
            <person name="Goodspeed R."/>
            <person name="Gross S."/>
            <person name="Mandapat C."/>
            <person name="Jackson L."/>
            <person name="Mathew T."/>
            <person name="Pu L."/>
            <person name="Thornton R."/>
            <person name="Saada N."/>
            <person name="Wilczek-Boney K.B."/>
            <person name="Lee S."/>
            <person name="Kovar C."/>
            <person name="Wu Y."/>
            <person name="Scherer S.E."/>
            <person name="Worley K.C."/>
            <person name="Muzny D.M."/>
            <person name="Gibbs R."/>
        </authorList>
    </citation>
    <scope>NUCLEOTIDE SEQUENCE</scope>
    <source>
        <strain evidence="11">Brora</strain>
    </source>
</reference>
<feature type="binding site" evidence="8">
    <location>
        <position position="494"/>
    </location>
    <ligand>
        <name>L-glutamate</name>
        <dbReference type="ChEBI" id="CHEBI:29985"/>
    </ligand>
</feature>
<feature type="binding site" evidence="8">
    <location>
        <position position="443"/>
    </location>
    <ligand>
        <name>L-glutamate</name>
        <dbReference type="ChEBI" id="CHEBI:29985"/>
    </ligand>
</feature>
<evidence type="ECO:0000313" key="10">
    <source>
        <dbReference type="EnsemblMetazoa" id="SMAR009754-PA"/>
    </source>
</evidence>
<keyword evidence="9" id="KW-0812">Transmembrane</keyword>
<dbReference type="Pfam" id="PF01019">
    <property type="entry name" value="G_glu_transpept"/>
    <property type="match status" value="1"/>
</dbReference>
<dbReference type="InterPro" id="IPR029055">
    <property type="entry name" value="Ntn_hydrolases_N"/>
</dbReference>
<evidence type="ECO:0000256" key="1">
    <source>
        <dbReference type="ARBA" id="ARBA00004613"/>
    </source>
</evidence>
<dbReference type="GO" id="GO:0090729">
    <property type="term" value="F:toxin activity"/>
    <property type="evidence" value="ECO:0007669"/>
    <property type="project" value="UniProtKB-KW"/>
</dbReference>
<evidence type="ECO:0000256" key="6">
    <source>
        <dbReference type="ARBA" id="ARBA00084097"/>
    </source>
</evidence>
<keyword evidence="9" id="KW-1133">Transmembrane helix</keyword>
<dbReference type="FunFam" id="3.60.20.40:FF:000001">
    <property type="entry name" value="Gamma-glutamyltranspeptidase 1"/>
    <property type="match status" value="1"/>
</dbReference>
<dbReference type="Proteomes" id="UP000014500">
    <property type="component" value="Unassembled WGS sequence"/>
</dbReference>
<reference evidence="10" key="2">
    <citation type="submission" date="2015-02" db="UniProtKB">
        <authorList>
            <consortium name="EnsemblMetazoa"/>
        </authorList>
    </citation>
    <scope>IDENTIFICATION</scope>
</reference>
<feature type="binding site" evidence="8">
    <location>
        <begin position="419"/>
        <end position="421"/>
    </location>
    <ligand>
        <name>L-glutamate</name>
        <dbReference type="ChEBI" id="CHEBI:29985"/>
    </ligand>
</feature>
<dbReference type="GO" id="GO:0006751">
    <property type="term" value="P:glutathione catabolic process"/>
    <property type="evidence" value="ECO:0007669"/>
    <property type="project" value="InterPro"/>
</dbReference>
<organism evidence="10 11">
    <name type="scientific">Strigamia maritima</name>
    <name type="common">European centipede</name>
    <name type="synonym">Geophilus maritimus</name>
    <dbReference type="NCBI Taxonomy" id="126957"/>
    <lineage>
        <taxon>Eukaryota</taxon>
        <taxon>Metazoa</taxon>
        <taxon>Ecdysozoa</taxon>
        <taxon>Arthropoda</taxon>
        <taxon>Myriapoda</taxon>
        <taxon>Chilopoda</taxon>
        <taxon>Pleurostigmophora</taxon>
        <taxon>Geophilomorpha</taxon>
        <taxon>Linotaeniidae</taxon>
        <taxon>Strigamia</taxon>
    </lineage>
</organism>
<evidence type="ECO:0000256" key="3">
    <source>
        <dbReference type="ARBA" id="ARBA00022656"/>
    </source>
</evidence>
<dbReference type="GO" id="GO:0036374">
    <property type="term" value="F:glutathione hydrolase activity"/>
    <property type="evidence" value="ECO:0007669"/>
    <property type="project" value="InterPro"/>
</dbReference>
<dbReference type="EnsemblMetazoa" id="SMAR009754-RA">
    <property type="protein sequence ID" value="SMAR009754-PA"/>
    <property type="gene ID" value="SMAR009754"/>
</dbReference>
<comment type="subcellular location">
    <subcellularLocation>
        <location evidence="1">Secreted</location>
    </subcellularLocation>
</comment>
<dbReference type="PhylomeDB" id="T1J7U9"/>
<dbReference type="AlphaFoldDB" id="T1J7U9"/>
<dbReference type="InterPro" id="IPR043138">
    <property type="entry name" value="GGT_lsub"/>
</dbReference>
<dbReference type="EMBL" id="JH431944">
    <property type="status" value="NOT_ANNOTATED_CDS"/>
    <property type="molecule type" value="Genomic_DNA"/>
</dbReference>
<keyword evidence="4" id="KW-0732">Signal</keyword>
<dbReference type="InterPro" id="IPR043137">
    <property type="entry name" value="GGT_ssub_C"/>
</dbReference>
<dbReference type="GO" id="GO:0005576">
    <property type="term" value="C:extracellular region"/>
    <property type="evidence" value="ECO:0007669"/>
    <property type="project" value="UniProtKB-SubCell"/>
</dbReference>
<dbReference type="Gene3D" id="3.60.20.40">
    <property type="match status" value="1"/>
</dbReference>
<evidence type="ECO:0000256" key="9">
    <source>
        <dbReference type="SAM" id="Phobius"/>
    </source>
</evidence>
<sequence length="590" mass="64363">MALSELKLTRKKCIMIAAVLAVALIVIVTTSVLLSGSKSDVQPIVPGEPEPPPSKRGVFKNAAVVSDAVPCAEAGREILAENGSAVDAAIATLLCMGVYNSQSMGLGGGFFMTIYNKSSGTFEAVDAREVAPAAAKLSLYLEKNSSAFQGPLAVAVPGEIKGYEEAHKRHGVLSWKRLFDFAIRLATDGFPASLHLERSLKHRRSQVLKDKGLRSVYVDNITNDIIKKGDLVKLPRLAETLRAIAEKGADEMYSGEIAKKFVNDIKEFGGIITMEDMRDYQVFVRNTSRMELSGGLTVHSFPAPGSGPIFNLILKVLNGYKWNSESSNELLTYQKFIETFKYAYAFKSRLGDPAFSDLTELINNLTKPETADWIRSQISLDKTFPPSHYGLDNVRQDDYGTAHMSVVSPQGDAVSVTSTVNFWFGAGLMSPSTGIILNNEMDDFTFPKESKIVEEMPMLANKLEPKKRPLSSMCPTIIINGTGHPVLVIGAAGGSRIITGTAMVVARILWWDTDIKDAIDAPRLHHQLIPNHVEYENGIPKTVLQGLVKIGHQLKLRGAYGSVVVGIHRNSKDELISNYDFRKGGSVAGF</sequence>
<keyword evidence="5" id="KW-1199">Hemostasis impairing toxin</keyword>
<dbReference type="HOGENOM" id="CLU_014813_4_1_1"/>
<feature type="active site" description="Nucleophile" evidence="7">
    <location>
        <position position="401"/>
    </location>
</feature>
<feature type="binding site" evidence="8">
    <location>
        <begin position="471"/>
        <end position="472"/>
    </location>
    <ligand>
        <name>L-glutamate</name>
        <dbReference type="ChEBI" id="CHEBI:29985"/>
    </ligand>
</feature>
<dbReference type="PANTHER" id="PTHR11686">
    <property type="entry name" value="GAMMA GLUTAMYL TRANSPEPTIDASE"/>
    <property type="match status" value="1"/>
</dbReference>
<feature type="binding site" evidence="8">
    <location>
        <position position="128"/>
    </location>
    <ligand>
        <name>L-glutamate</name>
        <dbReference type="ChEBI" id="CHEBI:29985"/>
    </ligand>
</feature>
<dbReference type="eggNOG" id="KOG2410">
    <property type="taxonomic scope" value="Eukaryota"/>
</dbReference>
<dbReference type="PRINTS" id="PR01210">
    <property type="entry name" value="GGTRANSPTASE"/>
</dbReference>
<protein>
    <recommendedName>
        <fullName evidence="12">Gamma-glutamyltransferase</fullName>
    </recommendedName>
</protein>
<proteinExistence type="predicted"/>
<evidence type="ECO:0000256" key="2">
    <source>
        <dbReference type="ARBA" id="ARBA00022525"/>
    </source>
</evidence>
<evidence type="ECO:0000256" key="5">
    <source>
        <dbReference type="ARBA" id="ARBA00023240"/>
    </source>
</evidence>
<evidence type="ECO:0000313" key="11">
    <source>
        <dbReference type="Proteomes" id="UP000014500"/>
    </source>
</evidence>
<keyword evidence="11" id="KW-1185">Reference proteome</keyword>
<feature type="transmembrane region" description="Helical" evidence="9">
    <location>
        <begin position="12"/>
        <end position="34"/>
    </location>
</feature>
<dbReference type="InterPro" id="IPR000101">
    <property type="entry name" value="GGT_peptidase"/>
</dbReference>
<name>T1J7U9_STRMM</name>
<evidence type="ECO:0000256" key="7">
    <source>
        <dbReference type="PIRSR" id="PIRSR600101-1"/>
    </source>
</evidence>
<evidence type="ECO:0008006" key="12">
    <source>
        <dbReference type="Google" id="ProtNLM"/>
    </source>
</evidence>
<accession>T1J7U9</accession>
<dbReference type="Gene3D" id="1.10.246.130">
    <property type="match status" value="1"/>
</dbReference>
<dbReference type="OMA" id="VARILWW"/>
<dbReference type="PANTHER" id="PTHR11686:SF9">
    <property type="entry name" value="RE13973P"/>
    <property type="match status" value="1"/>
</dbReference>
<dbReference type="NCBIfam" id="TIGR00066">
    <property type="entry name" value="g_glut_trans"/>
    <property type="match status" value="1"/>
</dbReference>
<evidence type="ECO:0000256" key="8">
    <source>
        <dbReference type="PIRSR" id="PIRSR600101-2"/>
    </source>
</evidence>
<keyword evidence="2" id="KW-0964">Secreted</keyword>
<dbReference type="SUPFAM" id="SSF56235">
    <property type="entry name" value="N-terminal nucleophile aminohydrolases (Ntn hydrolases)"/>
    <property type="match status" value="1"/>
</dbReference>
<dbReference type="GO" id="GO:0005886">
    <property type="term" value="C:plasma membrane"/>
    <property type="evidence" value="ECO:0007669"/>
    <property type="project" value="TreeGrafter"/>
</dbReference>
<evidence type="ECO:0000256" key="4">
    <source>
        <dbReference type="ARBA" id="ARBA00022729"/>
    </source>
</evidence>
<dbReference type="FunFam" id="1.10.246.130:FF:000001">
    <property type="entry name" value="Gamma-glutamyltransferase 5 isoform 1"/>
    <property type="match status" value="1"/>
</dbReference>
<dbReference type="STRING" id="126957.T1J7U9"/>
<keyword evidence="3" id="KW-0800">Toxin</keyword>
<keyword evidence="6" id="KW-1202">Platelet aggregation activating toxin</keyword>